<accession>A0A2K3P5C8</accession>
<evidence type="ECO:0000256" key="1">
    <source>
        <dbReference type="SAM" id="Coils"/>
    </source>
</evidence>
<protein>
    <submittedName>
        <fullName evidence="2">Uncharacterized protein</fullName>
    </submittedName>
</protein>
<evidence type="ECO:0000313" key="2">
    <source>
        <dbReference type="EMBL" id="PNY10497.1"/>
    </source>
</evidence>
<dbReference type="AlphaFoldDB" id="A0A2K3P5C8"/>
<dbReference type="EMBL" id="ASHM01003863">
    <property type="protein sequence ID" value="PNY10497.1"/>
    <property type="molecule type" value="Genomic_DNA"/>
</dbReference>
<name>A0A2K3P5C8_TRIPR</name>
<proteinExistence type="predicted"/>
<reference evidence="2 3" key="2">
    <citation type="journal article" date="2017" name="Front. Plant Sci.">
        <title>Gene Classification and Mining of Molecular Markers Useful in Red Clover (Trifolium pratense) Breeding.</title>
        <authorList>
            <person name="Istvanek J."/>
            <person name="Dluhosova J."/>
            <person name="Dluhos P."/>
            <person name="Patkova L."/>
            <person name="Nedelnik J."/>
            <person name="Repkova J."/>
        </authorList>
    </citation>
    <scope>NUCLEOTIDE SEQUENCE [LARGE SCALE GENOMIC DNA]</scope>
    <source>
        <strain evidence="3">cv. Tatra</strain>
        <tissue evidence="2">Young leaves</tissue>
    </source>
</reference>
<comment type="caution">
    <text evidence="2">The sequence shown here is derived from an EMBL/GenBank/DDBJ whole genome shotgun (WGS) entry which is preliminary data.</text>
</comment>
<reference evidence="2 3" key="1">
    <citation type="journal article" date="2014" name="Am. J. Bot.">
        <title>Genome assembly and annotation for red clover (Trifolium pratense; Fabaceae).</title>
        <authorList>
            <person name="Istvanek J."/>
            <person name="Jaros M."/>
            <person name="Krenek A."/>
            <person name="Repkova J."/>
        </authorList>
    </citation>
    <scope>NUCLEOTIDE SEQUENCE [LARGE SCALE GENOMIC DNA]</scope>
    <source>
        <strain evidence="3">cv. Tatra</strain>
        <tissue evidence="2">Young leaves</tissue>
    </source>
</reference>
<organism evidence="2 3">
    <name type="scientific">Trifolium pratense</name>
    <name type="common">Red clover</name>
    <dbReference type="NCBI Taxonomy" id="57577"/>
    <lineage>
        <taxon>Eukaryota</taxon>
        <taxon>Viridiplantae</taxon>
        <taxon>Streptophyta</taxon>
        <taxon>Embryophyta</taxon>
        <taxon>Tracheophyta</taxon>
        <taxon>Spermatophyta</taxon>
        <taxon>Magnoliopsida</taxon>
        <taxon>eudicotyledons</taxon>
        <taxon>Gunneridae</taxon>
        <taxon>Pentapetalae</taxon>
        <taxon>rosids</taxon>
        <taxon>fabids</taxon>
        <taxon>Fabales</taxon>
        <taxon>Fabaceae</taxon>
        <taxon>Papilionoideae</taxon>
        <taxon>50 kb inversion clade</taxon>
        <taxon>NPAAA clade</taxon>
        <taxon>Hologalegina</taxon>
        <taxon>IRL clade</taxon>
        <taxon>Trifolieae</taxon>
        <taxon>Trifolium</taxon>
    </lineage>
</organism>
<keyword evidence="1" id="KW-0175">Coiled coil</keyword>
<dbReference type="Proteomes" id="UP000236291">
    <property type="component" value="Unassembled WGS sequence"/>
</dbReference>
<evidence type="ECO:0000313" key="3">
    <source>
        <dbReference type="Proteomes" id="UP000236291"/>
    </source>
</evidence>
<sequence>MAVQWDQDARYKILETIIELSQDNNRPIEEAFELFSDFINRPRRHSSFMEKWIEFVEEISEEDFEAQDSESTESVTTQIEQDSKVYTMEDFRKAKVHMDDEEPSQTKETDATNFERFKETLKELEDECISISEEVSAILRRKPQPKRDDAKSLPIPCSIGEVNFEGALCDSNINLMTLSLVMTDTMEEAHNEKEDKEEDQDKLLI</sequence>
<feature type="coiled-coil region" evidence="1">
    <location>
        <begin position="107"/>
        <end position="141"/>
    </location>
</feature>
<gene>
    <name evidence="2" type="ORF">L195_g007076</name>
</gene>